<reference evidence="3 4" key="1">
    <citation type="submission" date="2024-09" db="EMBL/GenBank/DDBJ databases">
        <authorList>
            <person name="Lee S.D."/>
        </authorList>
    </citation>
    <scope>NUCLEOTIDE SEQUENCE [LARGE SCALE GENOMIC DNA]</scope>
    <source>
        <strain evidence="3 4">N1-1</strain>
    </source>
</reference>
<protein>
    <recommendedName>
        <fullName evidence="2">AbiTii domain-containing protein</fullName>
    </recommendedName>
</protein>
<evidence type="ECO:0000313" key="4">
    <source>
        <dbReference type="Proteomes" id="UP001592582"/>
    </source>
</evidence>
<accession>A0ABV6VAJ5</accession>
<keyword evidence="1" id="KW-0812">Transmembrane</keyword>
<keyword evidence="1" id="KW-0472">Membrane</keyword>
<gene>
    <name evidence="3" type="ORF">ACEZDG_15875</name>
</gene>
<keyword evidence="4" id="KW-1185">Reference proteome</keyword>
<keyword evidence="1" id="KW-1133">Transmembrane helix</keyword>
<name>A0ABV6VAJ5_9ACTN</name>
<evidence type="ECO:0000259" key="2">
    <source>
        <dbReference type="Pfam" id="PF18864"/>
    </source>
</evidence>
<sequence length="273" mass="29533">MTTSDVLGLEQLERAVLDDNASLASALRRCLMIAGYAHHGELRAWAAKELEGYAAADELPPYRKVLAALEVGKELHLPGQIVRGLTQRISVVQLPQQARDRGLGESAPVRMGVRELEGAVARADRVIHLSPAGAAEYVLYMTREQQRLGNDSVEITSLYWDMATSSLEGVLDQIRTRLAQFVAEVRAAMPPGQQNPNVSQIEAAAQQVLHVTGGNGSTIHVFAPNAKADRGATARASVNDPVPMAVRSLWHRAWIWIAFAAVVAAVVLLVVAR</sequence>
<dbReference type="Proteomes" id="UP001592582">
    <property type="component" value="Unassembled WGS sequence"/>
</dbReference>
<dbReference type="InterPro" id="IPR041304">
    <property type="entry name" value="AbiTii"/>
</dbReference>
<proteinExistence type="predicted"/>
<dbReference type="RefSeq" id="WP_380509025.1">
    <property type="nucleotide sequence ID" value="NZ_JBHEZX010000006.1"/>
</dbReference>
<evidence type="ECO:0000256" key="1">
    <source>
        <dbReference type="SAM" id="Phobius"/>
    </source>
</evidence>
<feature type="transmembrane region" description="Helical" evidence="1">
    <location>
        <begin position="253"/>
        <end position="272"/>
    </location>
</feature>
<dbReference type="EMBL" id="JBHEZX010000006">
    <property type="protein sequence ID" value="MFC1410745.1"/>
    <property type="molecule type" value="Genomic_DNA"/>
</dbReference>
<dbReference type="Pfam" id="PF18864">
    <property type="entry name" value="AbiTii"/>
    <property type="match status" value="1"/>
</dbReference>
<comment type="caution">
    <text evidence="3">The sequence shown here is derived from an EMBL/GenBank/DDBJ whole genome shotgun (WGS) entry which is preliminary data.</text>
</comment>
<feature type="domain" description="AbiTii" evidence="2">
    <location>
        <begin position="9"/>
        <end position="206"/>
    </location>
</feature>
<evidence type="ECO:0000313" key="3">
    <source>
        <dbReference type="EMBL" id="MFC1410745.1"/>
    </source>
</evidence>
<organism evidence="3 4">
    <name type="scientific">Streptacidiphilus alkalitolerans</name>
    <dbReference type="NCBI Taxonomy" id="3342712"/>
    <lineage>
        <taxon>Bacteria</taxon>
        <taxon>Bacillati</taxon>
        <taxon>Actinomycetota</taxon>
        <taxon>Actinomycetes</taxon>
        <taxon>Kitasatosporales</taxon>
        <taxon>Streptomycetaceae</taxon>
        <taxon>Streptacidiphilus</taxon>
    </lineage>
</organism>